<evidence type="ECO:0000313" key="1">
    <source>
        <dbReference type="EMBL" id="GFD02117.1"/>
    </source>
</evidence>
<dbReference type="AlphaFoldDB" id="A0A699SW20"/>
<gene>
    <name evidence="1" type="ORF">Tci_874086</name>
</gene>
<feature type="non-terminal residue" evidence="1">
    <location>
        <position position="1"/>
    </location>
</feature>
<proteinExistence type="predicted"/>
<accession>A0A699SW20</accession>
<reference evidence="1" key="1">
    <citation type="journal article" date="2019" name="Sci. Rep.">
        <title>Draft genome of Tanacetum cinerariifolium, the natural source of mosquito coil.</title>
        <authorList>
            <person name="Yamashiro T."/>
            <person name="Shiraishi A."/>
            <person name="Satake H."/>
            <person name="Nakayama K."/>
        </authorList>
    </citation>
    <scope>NUCLEOTIDE SEQUENCE</scope>
</reference>
<dbReference type="EMBL" id="BKCJ011195818">
    <property type="protein sequence ID" value="GFD02117.1"/>
    <property type="molecule type" value="Genomic_DNA"/>
</dbReference>
<organism evidence="1">
    <name type="scientific">Tanacetum cinerariifolium</name>
    <name type="common">Dalmatian daisy</name>
    <name type="synonym">Chrysanthemum cinerariifolium</name>
    <dbReference type="NCBI Taxonomy" id="118510"/>
    <lineage>
        <taxon>Eukaryota</taxon>
        <taxon>Viridiplantae</taxon>
        <taxon>Streptophyta</taxon>
        <taxon>Embryophyta</taxon>
        <taxon>Tracheophyta</taxon>
        <taxon>Spermatophyta</taxon>
        <taxon>Magnoliopsida</taxon>
        <taxon>eudicotyledons</taxon>
        <taxon>Gunneridae</taxon>
        <taxon>Pentapetalae</taxon>
        <taxon>asterids</taxon>
        <taxon>campanulids</taxon>
        <taxon>Asterales</taxon>
        <taxon>Asteraceae</taxon>
        <taxon>Asteroideae</taxon>
        <taxon>Anthemideae</taxon>
        <taxon>Anthemidinae</taxon>
        <taxon>Tanacetum</taxon>
    </lineage>
</organism>
<name>A0A699SW20_TANCI</name>
<protein>
    <submittedName>
        <fullName evidence="1">Uncharacterized protein</fullName>
    </submittedName>
</protein>
<comment type="caution">
    <text evidence="1">The sequence shown here is derived from an EMBL/GenBank/DDBJ whole genome shotgun (WGS) entry which is preliminary data.</text>
</comment>
<sequence>RQIHMCNNDLLNSRNKITIAQNKLMEQLTSMCAMVGQLIQKKQEEKQIEEEQAANA</sequence>